<dbReference type="Proteomes" id="UP000249661">
    <property type="component" value="Unassembled WGS sequence"/>
</dbReference>
<name>A0ACD1HPA9_9EURO</name>
<gene>
    <name evidence="1" type="ORF">BO66DRAFT_2555</name>
</gene>
<sequence length="217" mass="23953">MKLYEQKYLSLGQLIITYHSLSLLPPLLFPTHLDTRALPAKHPLEPSLLLRRTLPTATLAAASSSVSNFFKTITPLAPPPPPLLLPTNTETELFLFSLSPLPFSLSSLPSLSLSLSPLSSSFLLFPPSSFFTRTSIHSSSLPFSIERHCDGDKLPFLNGFNHTTTNPLRPSILPLHPLPLTTFNHPPPVQDFSPPVFGLPNELSPTQVRRLRINLIP</sequence>
<accession>A0ACD1HPA9</accession>
<evidence type="ECO:0000313" key="1">
    <source>
        <dbReference type="EMBL" id="RAH75207.1"/>
    </source>
</evidence>
<proteinExistence type="predicted"/>
<reference evidence="1" key="1">
    <citation type="submission" date="2018-02" db="EMBL/GenBank/DDBJ databases">
        <title>The genomes of Aspergillus section Nigri reveals drivers in fungal speciation.</title>
        <authorList>
            <consortium name="DOE Joint Genome Institute"/>
            <person name="Vesth T.C."/>
            <person name="Nybo J."/>
            <person name="Theobald S."/>
            <person name="Brandl J."/>
            <person name="Frisvad J.C."/>
            <person name="Nielsen K.F."/>
            <person name="Lyhne E.K."/>
            <person name="Kogle M.E."/>
            <person name="Kuo A."/>
            <person name="Riley R."/>
            <person name="Clum A."/>
            <person name="Nolan M."/>
            <person name="Lipzen A."/>
            <person name="Salamov A."/>
            <person name="Henrissat B."/>
            <person name="Wiebenga A."/>
            <person name="De vries R.P."/>
            <person name="Grigoriev I.V."/>
            <person name="Mortensen U.H."/>
            <person name="Andersen M.R."/>
            <person name="Baker S.E."/>
        </authorList>
    </citation>
    <scope>NUCLEOTIDE SEQUENCE</scope>
    <source>
        <strain evidence="1">CBS 121060</strain>
    </source>
</reference>
<organism evidence="1 2">
    <name type="scientific">Aspergillus aculeatinus CBS 121060</name>
    <dbReference type="NCBI Taxonomy" id="1448322"/>
    <lineage>
        <taxon>Eukaryota</taxon>
        <taxon>Fungi</taxon>
        <taxon>Dikarya</taxon>
        <taxon>Ascomycota</taxon>
        <taxon>Pezizomycotina</taxon>
        <taxon>Eurotiomycetes</taxon>
        <taxon>Eurotiomycetidae</taxon>
        <taxon>Eurotiales</taxon>
        <taxon>Aspergillaceae</taxon>
        <taxon>Aspergillus</taxon>
        <taxon>Aspergillus subgen. Circumdati</taxon>
    </lineage>
</organism>
<protein>
    <submittedName>
        <fullName evidence="1">Uncharacterized protein</fullName>
    </submittedName>
</protein>
<dbReference type="EMBL" id="KZ824933">
    <property type="protein sequence ID" value="RAH75207.1"/>
    <property type="molecule type" value="Genomic_DNA"/>
</dbReference>
<keyword evidence="2" id="KW-1185">Reference proteome</keyword>
<evidence type="ECO:0000313" key="2">
    <source>
        <dbReference type="Proteomes" id="UP000249661"/>
    </source>
</evidence>